<keyword evidence="2" id="KW-0378">Hydrolase</keyword>
<sequence>MERGYRAILQDGRQEQLEEVAQEGIKRSTEALSQLVGREIRIEASAVKLLPISSVIQEVSHPEEEVAAVYLLIEGSSGGYILLLFPQTNALRLIDMLLDVPEGSTTELGELERSALGEAANVIGSAFLNRLAALMELPCRPSPPAVAIDMAGAILDTVLVEAAQYGDDVLMLETVFVASEQQVKGFFWVIPTPQLLQTVLDAKMGTERL</sequence>
<gene>
    <name evidence="4" type="ORF">HYY20_00655</name>
</gene>
<evidence type="ECO:0000313" key="5">
    <source>
        <dbReference type="Proteomes" id="UP000769766"/>
    </source>
</evidence>
<dbReference type="InterPro" id="IPR028976">
    <property type="entry name" value="CheC-like_sf"/>
</dbReference>
<keyword evidence="1" id="KW-0145">Chemotaxis</keyword>
<evidence type="ECO:0000259" key="3">
    <source>
        <dbReference type="Pfam" id="PF04509"/>
    </source>
</evidence>
<dbReference type="InterPro" id="IPR050992">
    <property type="entry name" value="CheZ_family_phosphatases"/>
</dbReference>
<dbReference type="AlphaFoldDB" id="A0A932CLG9"/>
<name>A0A932CLG9_UNCTE</name>
<dbReference type="EMBL" id="JACPRF010000020">
    <property type="protein sequence ID" value="MBI2875372.1"/>
    <property type="molecule type" value="Genomic_DNA"/>
</dbReference>
<evidence type="ECO:0000256" key="2">
    <source>
        <dbReference type="ARBA" id="ARBA00022801"/>
    </source>
</evidence>
<evidence type="ECO:0000256" key="1">
    <source>
        <dbReference type="ARBA" id="ARBA00022500"/>
    </source>
</evidence>
<comment type="caution">
    <text evidence="4">The sequence shown here is derived from an EMBL/GenBank/DDBJ whole genome shotgun (WGS) entry which is preliminary data.</text>
</comment>
<organism evidence="4 5">
    <name type="scientific">Tectimicrobiota bacterium</name>
    <dbReference type="NCBI Taxonomy" id="2528274"/>
    <lineage>
        <taxon>Bacteria</taxon>
        <taxon>Pseudomonadati</taxon>
        <taxon>Nitrospinota/Tectimicrobiota group</taxon>
        <taxon>Candidatus Tectimicrobiota</taxon>
    </lineage>
</organism>
<dbReference type="InterPro" id="IPR007597">
    <property type="entry name" value="CheC"/>
</dbReference>
<dbReference type="PANTHER" id="PTHR43693">
    <property type="entry name" value="PROTEIN PHOSPHATASE CHEZ"/>
    <property type="match status" value="1"/>
</dbReference>
<dbReference type="PANTHER" id="PTHR43693:SF1">
    <property type="entry name" value="PROTEIN PHOSPHATASE CHEZ"/>
    <property type="match status" value="1"/>
</dbReference>
<reference evidence="4" key="1">
    <citation type="submission" date="2020-07" db="EMBL/GenBank/DDBJ databases">
        <title>Huge and variable diversity of episymbiotic CPR bacteria and DPANN archaea in groundwater ecosystems.</title>
        <authorList>
            <person name="He C.Y."/>
            <person name="Keren R."/>
            <person name="Whittaker M."/>
            <person name="Farag I.F."/>
            <person name="Doudna J."/>
            <person name="Cate J.H.D."/>
            <person name="Banfield J.F."/>
        </authorList>
    </citation>
    <scope>NUCLEOTIDE SEQUENCE</scope>
    <source>
        <strain evidence="4">NC_groundwater_672_Ag_B-0.1um_62_36</strain>
    </source>
</reference>
<feature type="domain" description="CheC-like protein" evidence="3">
    <location>
        <begin position="112"/>
        <end position="146"/>
    </location>
</feature>
<accession>A0A932CLG9</accession>
<evidence type="ECO:0000313" key="4">
    <source>
        <dbReference type="EMBL" id="MBI2875372.1"/>
    </source>
</evidence>
<dbReference type="CDD" id="cd17905">
    <property type="entry name" value="CheC-like"/>
    <property type="match status" value="1"/>
</dbReference>
<dbReference type="GO" id="GO:0016787">
    <property type="term" value="F:hydrolase activity"/>
    <property type="evidence" value="ECO:0007669"/>
    <property type="project" value="UniProtKB-KW"/>
</dbReference>
<dbReference type="GO" id="GO:0006935">
    <property type="term" value="P:chemotaxis"/>
    <property type="evidence" value="ECO:0007669"/>
    <property type="project" value="UniProtKB-KW"/>
</dbReference>
<protein>
    <submittedName>
        <fullName evidence="4">Chemotaxis protein CheC</fullName>
    </submittedName>
</protein>
<dbReference type="Gene3D" id="3.40.1550.10">
    <property type="entry name" value="CheC-like"/>
    <property type="match status" value="1"/>
</dbReference>
<dbReference type="Pfam" id="PF04509">
    <property type="entry name" value="CheC"/>
    <property type="match status" value="1"/>
</dbReference>
<dbReference type="Proteomes" id="UP000769766">
    <property type="component" value="Unassembled WGS sequence"/>
</dbReference>
<proteinExistence type="predicted"/>
<dbReference type="SUPFAM" id="SSF103039">
    <property type="entry name" value="CheC-like"/>
    <property type="match status" value="1"/>
</dbReference>